<dbReference type="EMBL" id="AGNL01022870">
    <property type="protein sequence ID" value="EJK59468.1"/>
    <property type="molecule type" value="Genomic_DNA"/>
</dbReference>
<proteinExistence type="predicted"/>
<dbReference type="AlphaFoldDB" id="K0S030"/>
<feature type="chain" id="PRO_5003836719" description="CBM1 domain-containing protein" evidence="1">
    <location>
        <begin position="23"/>
        <end position="117"/>
    </location>
</feature>
<sequence>MIKINSIALTAALCGFSGYADAAGCHPAFSGSATYVAGDWVSASSTVETTEACTCGTTGCPTPTGQTTGCEKTTTTTEVHNYQCASGANSAFCSQAGFEPAGQFSDSAWTKESAVCS</sequence>
<name>K0S030_THAOC</name>
<keyword evidence="3" id="KW-1185">Reference proteome</keyword>
<evidence type="ECO:0000256" key="1">
    <source>
        <dbReference type="SAM" id="SignalP"/>
    </source>
</evidence>
<dbReference type="Proteomes" id="UP000266841">
    <property type="component" value="Unassembled WGS sequence"/>
</dbReference>
<evidence type="ECO:0000313" key="3">
    <source>
        <dbReference type="Proteomes" id="UP000266841"/>
    </source>
</evidence>
<accession>K0S030</accession>
<gene>
    <name evidence="2" type="ORF">THAOC_20310</name>
</gene>
<keyword evidence="1" id="KW-0732">Signal</keyword>
<protein>
    <recommendedName>
        <fullName evidence="4">CBM1 domain-containing protein</fullName>
    </recommendedName>
</protein>
<feature type="non-terminal residue" evidence="2">
    <location>
        <position position="117"/>
    </location>
</feature>
<organism evidence="2 3">
    <name type="scientific">Thalassiosira oceanica</name>
    <name type="common">Marine diatom</name>
    <dbReference type="NCBI Taxonomy" id="159749"/>
    <lineage>
        <taxon>Eukaryota</taxon>
        <taxon>Sar</taxon>
        <taxon>Stramenopiles</taxon>
        <taxon>Ochrophyta</taxon>
        <taxon>Bacillariophyta</taxon>
        <taxon>Coscinodiscophyceae</taxon>
        <taxon>Thalassiosirophycidae</taxon>
        <taxon>Thalassiosirales</taxon>
        <taxon>Thalassiosiraceae</taxon>
        <taxon>Thalassiosira</taxon>
    </lineage>
</organism>
<evidence type="ECO:0008006" key="4">
    <source>
        <dbReference type="Google" id="ProtNLM"/>
    </source>
</evidence>
<feature type="signal peptide" evidence="1">
    <location>
        <begin position="1"/>
        <end position="22"/>
    </location>
</feature>
<evidence type="ECO:0000313" key="2">
    <source>
        <dbReference type="EMBL" id="EJK59468.1"/>
    </source>
</evidence>
<reference evidence="2 3" key="1">
    <citation type="journal article" date="2012" name="Genome Biol.">
        <title>Genome and low-iron response of an oceanic diatom adapted to chronic iron limitation.</title>
        <authorList>
            <person name="Lommer M."/>
            <person name="Specht M."/>
            <person name="Roy A.S."/>
            <person name="Kraemer L."/>
            <person name="Andreson R."/>
            <person name="Gutowska M.A."/>
            <person name="Wolf J."/>
            <person name="Bergner S.V."/>
            <person name="Schilhabel M.B."/>
            <person name="Klostermeier U.C."/>
            <person name="Beiko R.G."/>
            <person name="Rosenstiel P."/>
            <person name="Hippler M."/>
            <person name="Laroche J."/>
        </authorList>
    </citation>
    <scope>NUCLEOTIDE SEQUENCE [LARGE SCALE GENOMIC DNA]</scope>
    <source>
        <strain evidence="2 3">CCMP1005</strain>
    </source>
</reference>
<comment type="caution">
    <text evidence="2">The sequence shown here is derived from an EMBL/GenBank/DDBJ whole genome shotgun (WGS) entry which is preliminary data.</text>
</comment>
<dbReference type="OrthoDB" id="5946976at2759"/>